<dbReference type="InterPro" id="IPR002986">
    <property type="entry name" value="DAP_deCOOHase_LysA"/>
</dbReference>
<evidence type="ECO:0000256" key="3">
    <source>
        <dbReference type="ARBA" id="ARBA00022898"/>
    </source>
</evidence>
<dbReference type="InterPro" id="IPR022657">
    <property type="entry name" value="De-COase2_CS"/>
</dbReference>
<comment type="cofactor">
    <cofactor evidence="1 6">
        <name>pyridoxal 5'-phosphate</name>
        <dbReference type="ChEBI" id="CHEBI:597326"/>
    </cofactor>
</comment>
<keyword evidence="11" id="KW-1185">Reference proteome</keyword>
<proteinExistence type="inferred from homology"/>
<sequence>MSDAFEVQGLSVSRLAEEFGTPLYVYDGAEITGRFRDLRARLHPALEVFYSLKANPNISVCALLHRSGARAEVSSLTELVTARRAGVAPHDIIFLGPGKSAAELAACLDADIHAIVCENLDELALIDRAARERGVTARVMLRVNPAFSVKGSGLTMGGKPRQFGMDEEQLLAAGPGLAARYDAVRLMGVQVYLGTRILGEDIVVDNTRRILDLAERLAQRIGFPLQTVDVGGGLGIAYFDNEKDLDVAELTTRLNPVVEAFRTRHPDTRMIMELGRFLVAASGTYVTRVRYTKTSMGENFAVTDGGTNHHMAAVGIGSYVKRNFPMAALERLDEQPTDPWNITGPLCTPNDVIGKKVPMPPLRAGDLIGVQRSGAYGPTASPVHFLSHGYPAEVLVLDGTAHLIRERDDSEAMLARQRLYDAGPGAH</sequence>
<keyword evidence="4" id="KW-0028">Amino-acid biosynthesis</keyword>
<evidence type="ECO:0000259" key="8">
    <source>
        <dbReference type="Pfam" id="PF00278"/>
    </source>
</evidence>
<dbReference type="PRINTS" id="PR01181">
    <property type="entry name" value="DAPDCRBXLASE"/>
</dbReference>
<protein>
    <submittedName>
        <fullName evidence="10">Diaminopimelate decarboxylase</fullName>
    </submittedName>
</protein>
<keyword evidence="3 6" id="KW-0663">Pyridoxal phosphate</keyword>
<dbReference type="GO" id="GO:0008836">
    <property type="term" value="F:diaminopimelate decarboxylase activity"/>
    <property type="evidence" value="ECO:0007669"/>
    <property type="project" value="InterPro"/>
</dbReference>
<dbReference type="InterPro" id="IPR000183">
    <property type="entry name" value="Orn/DAP/Arg_de-COase"/>
</dbReference>
<evidence type="ECO:0000256" key="1">
    <source>
        <dbReference type="ARBA" id="ARBA00001933"/>
    </source>
</evidence>
<dbReference type="RefSeq" id="WP_059262967.1">
    <property type="nucleotide sequence ID" value="NZ_KQ948354.1"/>
</dbReference>
<evidence type="ECO:0000259" key="9">
    <source>
        <dbReference type="Pfam" id="PF02784"/>
    </source>
</evidence>
<dbReference type="Gene3D" id="3.20.20.10">
    <property type="entry name" value="Alanine racemase"/>
    <property type="match status" value="1"/>
</dbReference>
<dbReference type="SUPFAM" id="SSF50621">
    <property type="entry name" value="Alanine racemase C-terminal domain-like"/>
    <property type="match status" value="1"/>
</dbReference>
<feature type="modified residue" description="N6-(pyridoxal phosphate)lysine" evidence="6">
    <location>
        <position position="53"/>
    </location>
</feature>
<dbReference type="AlphaFoldDB" id="A0A101QIA8"/>
<accession>A0A101QIA8</accession>
<dbReference type="InterPro" id="IPR022644">
    <property type="entry name" value="De-COase2_N"/>
</dbReference>
<dbReference type="SUPFAM" id="SSF51419">
    <property type="entry name" value="PLP-binding barrel"/>
    <property type="match status" value="1"/>
</dbReference>
<comment type="caution">
    <text evidence="10">The sequence shown here is derived from an EMBL/GenBank/DDBJ whole genome shotgun (WGS) entry which is preliminary data.</text>
</comment>
<keyword evidence="4" id="KW-0457">Lysine biosynthesis</keyword>
<evidence type="ECO:0000256" key="2">
    <source>
        <dbReference type="ARBA" id="ARBA00022793"/>
    </source>
</evidence>
<feature type="domain" description="Orn/DAP/Arg decarboxylase 2 C-terminal" evidence="8">
    <location>
        <begin position="24"/>
        <end position="374"/>
    </location>
</feature>
<dbReference type="CDD" id="cd06839">
    <property type="entry name" value="PLPDE_III_Btrk_like"/>
    <property type="match status" value="1"/>
</dbReference>
<dbReference type="Pfam" id="PF02784">
    <property type="entry name" value="Orn_Arg_deC_N"/>
    <property type="match status" value="1"/>
</dbReference>
<gene>
    <name evidence="10" type="ORF">AQJ11_11565</name>
</gene>
<dbReference type="PANTHER" id="PTHR43727">
    <property type="entry name" value="DIAMINOPIMELATE DECARBOXYLASE"/>
    <property type="match status" value="1"/>
</dbReference>
<evidence type="ECO:0000313" key="10">
    <source>
        <dbReference type="EMBL" id="KUN30400.1"/>
    </source>
</evidence>
<feature type="domain" description="Orn/DAP/Arg decarboxylase 2 N-terminal" evidence="9">
    <location>
        <begin position="30"/>
        <end position="280"/>
    </location>
</feature>
<dbReference type="PANTHER" id="PTHR43727:SF2">
    <property type="entry name" value="GROUP IV DECARBOXYLASE"/>
    <property type="match status" value="1"/>
</dbReference>
<organism evidence="10 11">
    <name type="scientific">Streptomyces corchorusii</name>
    <name type="common">Streptomyces chibaensis</name>
    <dbReference type="NCBI Taxonomy" id="1903"/>
    <lineage>
        <taxon>Bacteria</taxon>
        <taxon>Bacillati</taxon>
        <taxon>Actinomycetota</taxon>
        <taxon>Actinomycetes</taxon>
        <taxon>Kitasatosporales</taxon>
        <taxon>Streptomycetaceae</taxon>
        <taxon>Streptomyces</taxon>
    </lineage>
</organism>
<dbReference type="Gene3D" id="2.40.37.10">
    <property type="entry name" value="Lyase, Ornithine Decarboxylase, Chain A, domain 1"/>
    <property type="match status" value="1"/>
</dbReference>
<dbReference type="InterPro" id="IPR029066">
    <property type="entry name" value="PLP-binding_barrel"/>
</dbReference>
<comment type="similarity">
    <text evidence="7">Belongs to the Orn/Lys/Arg decarboxylase class-II family.</text>
</comment>
<reference evidence="10 11" key="1">
    <citation type="submission" date="2015-10" db="EMBL/GenBank/DDBJ databases">
        <title>Draft genome sequence of Streptomyces corchorusii DSM 40340, type strain for the species Streptomyces corchorusii.</title>
        <authorList>
            <person name="Ruckert C."/>
            <person name="Winkler A."/>
            <person name="Kalinowski J."/>
            <person name="Kampfer P."/>
            <person name="Glaeser S."/>
        </authorList>
    </citation>
    <scope>NUCLEOTIDE SEQUENCE [LARGE SCALE GENOMIC DNA]</scope>
    <source>
        <strain evidence="10 11">DSM 40340</strain>
    </source>
</reference>
<dbReference type="Pfam" id="PF00278">
    <property type="entry name" value="Orn_DAP_Arg_deC"/>
    <property type="match status" value="1"/>
</dbReference>
<dbReference type="PRINTS" id="PR01179">
    <property type="entry name" value="ODADCRBXLASE"/>
</dbReference>
<name>A0A101QIA8_STRCK</name>
<feature type="active site" description="Proton donor" evidence="6">
    <location>
        <position position="347"/>
    </location>
</feature>
<dbReference type="InterPro" id="IPR009006">
    <property type="entry name" value="Ala_racemase/Decarboxylase_C"/>
</dbReference>
<dbReference type="InterPro" id="IPR022643">
    <property type="entry name" value="De-COase2_C"/>
</dbReference>
<evidence type="ECO:0000256" key="5">
    <source>
        <dbReference type="ARBA" id="ARBA00023239"/>
    </source>
</evidence>
<dbReference type="PROSITE" id="PS00879">
    <property type="entry name" value="ODR_DC_2_2"/>
    <property type="match status" value="1"/>
</dbReference>
<evidence type="ECO:0000313" key="11">
    <source>
        <dbReference type="Proteomes" id="UP000053398"/>
    </source>
</evidence>
<dbReference type="Proteomes" id="UP000053398">
    <property type="component" value="Unassembled WGS sequence"/>
</dbReference>
<dbReference type="EMBL" id="LMWP01000012">
    <property type="protein sequence ID" value="KUN30400.1"/>
    <property type="molecule type" value="Genomic_DNA"/>
</dbReference>
<keyword evidence="2" id="KW-0210">Decarboxylase</keyword>
<evidence type="ECO:0000256" key="6">
    <source>
        <dbReference type="PIRSR" id="PIRSR600183-50"/>
    </source>
</evidence>
<evidence type="ECO:0000256" key="4">
    <source>
        <dbReference type="ARBA" id="ARBA00023154"/>
    </source>
</evidence>
<evidence type="ECO:0000256" key="7">
    <source>
        <dbReference type="RuleBase" id="RU003737"/>
    </source>
</evidence>
<keyword evidence="5" id="KW-0456">Lyase</keyword>
<dbReference type="GO" id="GO:0009089">
    <property type="term" value="P:lysine biosynthetic process via diaminopimelate"/>
    <property type="evidence" value="ECO:0007669"/>
    <property type="project" value="InterPro"/>
</dbReference>